<dbReference type="PANTHER" id="PTHR22777">
    <property type="entry name" value="HEMOLYSIN-RELATED"/>
    <property type="match status" value="1"/>
</dbReference>
<dbReference type="SUPFAM" id="SSF56176">
    <property type="entry name" value="FAD-binding/transporter-associated domain-like"/>
    <property type="match status" value="1"/>
</dbReference>
<evidence type="ECO:0000259" key="12">
    <source>
        <dbReference type="PROSITE" id="PS51371"/>
    </source>
</evidence>
<evidence type="ECO:0000256" key="9">
    <source>
        <dbReference type="PROSITE-ProRule" id="PRU00703"/>
    </source>
</evidence>
<evidence type="ECO:0000256" key="3">
    <source>
        <dbReference type="ARBA" id="ARBA00022475"/>
    </source>
</evidence>
<gene>
    <name evidence="14" type="ORF">GPY61_17725</name>
</gene>
<dbReference type="AlphaFoldDB" id="A0A7X3K8R5"/>
<feature type="transmembrane region" description="Helical" evidence="11">
    <location>
        <begin position="95"/>
        <end position="111"/>
    </location>
</feature>
<dbReference type="RefSeq" id="WP_056122897.1">
    <property type="nucleotide sequence ID" value="NZ_WSES01000005.1"/>
</dbReference>
<dbReference type="Pfam" id="PF00571">
    <property type="entry name" value="CBS"/>
    <property type="match status" value="1"/>
</dbReference>
<evidence type="ECO:0000256" key="7">
    <source>
        <dbReference type="ARBA" id="ARBA00023122"/>
    </source>
</evidence>
<dbReference type="Pfam" id="PF01595">
    <property type="entry name" value="CNNM"/>
    <property type="match status" value="1"/>
</dbReference>
<dbReference type="InterPro" id="IPR005170">
    <property type="entry name" value="Transptr-assoc_dom"/>
</dbReference>
<organism evidence="14 15">
    <name type="scientific">Massilia cellulosiltytica</name>
    <dbReference type="NCBI Taxonomy" id="2683234"/>
    <lineage>
        <taxon>Bacteria</taxon>
        <taxon>Pseudomonadati</taxon>
        <taxon>Pseudomonadota</taxon>
        <taxon>Betaproteobacteria</taxon>
        <taxon>Burkholderiales</taxon>
        <taxon>Oxalobacteraceae</taxon>
        <taxon>Telluria group</taxon>
        <taxon>Massilia</taxon>
    </lineage>
</organism>
<comment type="caution">
    <text evidence="14">The sequence shown here is derived from an EMBL/GenBank/DDBJ whole genome shotgun (WGS) entry which is preliminary data.</text>
</comment>
<keyword evidence="15" id="KW-1185">Reference proteome</keyword>
<proteinExistence type="inferred from homology"/>
<dbReference type="CDD" id="cd04590">
    <property type="entry name" value="CBS_pair_CorC_HlyC_assoc"/>
    <property type="match status" value="1"/>
</dbReference>
<evidence type="ECO:0000256" key="6">
    <source>
        <dbReference type="ARBA" id="ARBA00022989"/>
    </source>
</evidence>
<dbReference type="SMART" id="SM01091">
    <property type="entry name" value="CorC_HlyC"/>
    <property type="match status" value="1"/>
</dbReference>
<name>A0A7X3K8R5_9BURK</name>
<keyword evidence="4 10" id="KW-0812">Transmembrane</keyword>
<evidence type="ECO:0000259" key="13">
    <source>
        <dbReference type="PROSITE" id="PS51846"/>
    </source>
</evidence>
<comment type="subcellular location">
    <subcellularLocation>
        <location evidence="1">Cell membrane</location>
        <topology evidence="1">Multi-pass membrane protein</topology>
    </subcellularLocation>
</comment>
<keyword evidence="8 10" id="KW-0472">Membrane</keyword>
<evidence type="ECO:0000256" key="4">
    <source>
        <dbReference type="ARBA" id="ARBA00022692"/>
    </source>
</evidence>
<dbReference type="Proteomes" id="UP000443353">
    <property type="component" value="Unassembled WGS sequence"/>
</dbReference>
<evidence type="ECO:0000313" key="14">
    <source>
        <dbReference type="EMBL" id="MVW61772.1"/>
    </source>
</evidence>
<dbReference type="InterPro" id="IPR046342">
    <property type="entry name" value="CBS_dom_sf"/>
</dbReference>
<sequence>METVPLWVLILALALLILCSAFFAMAETALMAANKYRLRHLAKRGNRAAITTLWLLDRTDKLLSLVLIANTLINAMATALVTAIAILFFGHEESVITIATAVVAFLLIVFAEISPKIIGATYPERISLGSSYVLRALMKVAKPAIWFVNLFVNGLLRVLRIRGVGVGHADAQQRLSPEELRSVVLEAGSYIPQKHKSILLNLFELEKISVEDIMTPRSQIEALNLALPVDDLKAELTTCYHNKLPVYEGEINRIVGILHVRKAVALLNEEDDLTIDHFRELLTEPYFIPQDTGVFTQLQYFQENKERLGIIVDEYGEVQGLVTLEDIIEEMIGDFTTSTPGAARSDAMAWNAQGEVLLEGTTPLRDINKKLGLDLPLDGPKTVNGLLLEQLQEIPEFPIALRIGNCVIEVVQVQNQAIKVVKLLRPVAVKRWLAA</sequence>
<accession>A0A7X3K8R5</accession>
<dbReference type="InterPro" id="IPR000644">
    <property type="entry name" value="CBS_dom"/>
</dbReference>
<evidence type="ECO:0000256" key="1">
    <source>
        <dbReference type="ARBA" id="ARBA00004651"/>
    </source>
</evidence>
<dbReference type="GO" id="GO:0005886">
    <property type="term" value="C:plasma membrane"/>
    <property type="evidence" value="ECO:0007669"/>
    <property type="project" value="UniProtKB-SubCell"/>
</dbReference>
<dbReference type="Gene3D" id="3.30.465.10">
    <property type="match status" value="1"/>
</dbReference>
<evidence type="ECO:0000256" key="8">
    <source>
        <dbReference type="ARBA" id="ARBA00023136"/>
    </source>
</evidence>
<dbReference type="InterPro" id="IPR044751">
    <property type="entry name" value="Ion_transp-like_CBS"/>
</dbReference>
<keyword evidence="6 10" id="KW-1133">Transmembrane helix</keyword>
<reference evidence="14 15" key="1">
    <citation type="submission" date="2019-12" db="EMBL/GenBank/DDBJ databases">
        <authorList>
            <person name="Li C."/>
            <person name="Zhao J."/>
        </authorList>
    </citation>
    <scope>NUCLEOTIDE SEQUENCE [LARGE SCALE GENOMIC DNA]</scope>
    <source>
        <strain evidence="14 15">NEAU-DD11</strain>
    </source>
</reference>
<dbReference type="GO" id="GO:0050660">
    <property type="term" value="F:flavin adenine dinucleotide binding"/>
    <property type="evidence" value="ECO:0007669"/>
    <property type="project" value="InterPro"/>
</dbReference>
<protein>
    <submittedName>
        <fullName evidence="14">DUF21 domain-containing protein</fullName>
    </submittedName>
</protein>
<dbReference type="InterPro" id="IPR016169">
    <property type="entry name" value="FAD-bd_PCMH_sub2"/>
</dbReference>
<dbReference type="Gene3D" id="3.10.580.10">
    <property type="entry name" value="CBS-domain"/>
    <property type="match status" value="1"/>
</dbReference>
<dbReference type="PROSITE" id="PS51846">
    <property type="entry name" value="CNNM"/>
    <property type="match status" value="1"/>
</dbReference>
<feature type="domain" description="CNNM transmembrane" evidence="13">
    <location>
        <begin position="2"/>
        <end position="204"/>
    </location>
</feature>
<feature type="domain" description="CBS" evidence="12">
    <location>
        <begin position="281"/>
        <end position="338"/>
    </location>
</feature>
<evidence type="ECO:0000256" key="10">
    <source>
        <dbReference type="PROSITE-ProRule" id="PRU01193"/>
    </source>
</evidence>
<dbReference type="PROSITE" id="PS51371">
    <property type="entry name" value="CBS"/>
    <property type="match status" value="1"/>
</dbReference>
<keyword evidence="3" id="KW-1003">Cell membrane</keyword>
<comment type="similarity">
    <text evidence="2">Belongs to the UPF0053 family.</text>
</comment>
<keyword evidence="5" id="KW-0677">Repeat</keyword>
<evidence type="ECO:0000256" key="5">
    <source>
        <dbReference type="ARBA" id="ARBA00022737"/>
    </source>
</evidence>
<feature type="transmembrane region" description="Helical" evidence="11">
    <location>
        <begin position="62"/>
        <end position="89"/>
    </location>
</feature>
<dbReference type="InterPro" id="IPR036318">
    <property type="entry name" value="FAD-bd_PCMH-like_sf"/>
</dbReference>
<dbReference type="EMBL" id="WSES01000005">
    <property type="protein sequence ID" value="MVW61772.1"/>
    <property type="molecule type" value="Genomic_DNA"/>
</dbReference>
<feature type="transmembrane region" description="Helical" evidence="11">
    <location>
        <begin position="132"/>
        <end position="152"/>
    </location>
</feature>
<dbReference type="PANTHER" id="PTHR22777:SF32">
    <property type="entry name" value="UPF0053 INNER MEMBRANE PROTEIN YFJD"/>
    <property type="match status" value="1"/>
</dbReference>
<dbReference type="Pfam" id="PF03471">
    <property type="entry name" value="CorC_HlyC"/>
    <property type="match status" value="1"/>
</dbReference>
<dbReference type="SUPFAM" id="SSF54631">
    <property type="entry name" value="CBS-domain pair"/>
    <property type="match status" value="1"/>
</dbReference>
<feature type="transmembrane region" description="Helical" evidence="11">
    <location>
        <begin position="6"/>
        <end position="33"/>
    </location>
</feature>
<dbReference type="InterPro" id="IPR002550">
    <property type="entry name" value="CNNM"/>
</dbReference>
<evidence type="ECO:0000313" key="15">
    <source>
        <dbReference type="Proteomes" id="UP000443353"/>
    </source>
</evidence>
<keyword evidence="7 9" id="KW-0129">CBS domain</keyword>
<evidence type="ECO:0000256" key="2">
    <source>
        <dbReference type="ARBA" id="ARBA00006337"/>
    </source>
</evidence>
<evidence type="ECO:0000256" key="11">
    <source>
        <dbReference type="SAM" id="Phobius"/>
    </source>
</evidence>